<evidence type="ECO:0000313" key="1">
    <source>
        <dbReference type="EMBL" id="MBP3957731.1"/>
    </source>
</evidence>
<dbReference type="EMBL" id="JAGKQQ010000001">
    <property type="protein sequence ID" value="MBP3957731.1"/>
    <property type="molecule type" value="Genomic_DNA"/>
</dbReference>
<dbReference type="SUPFAM" id="SSF52540">
    <property type="entry name" value="P-loop containing nucleoside triphosphate hydrolases"/>
    <property type="match status" value="1"/>
</dbReference>
<proteinExistence type="predicted"/>
<name>A0ABS5BVN2_9BACT</name>
<keyword evidence="2" id="KW-1185">Reference proteome</keyword>
<organism evidence="1 2">
    <name type="scientific">Gemmata palustris</name>
    <dbReference type="NCBI Taxonomy" id="2822762"/>
    <lineage>
        <taxon>Bacteria</taxon>
        <taxon>Pseudomonadati</taxon>
        <taxon>Planctomycetota</taxon>
        <taxon>Planctomycetia</taxon>
        <taxon>Gemmatales</taxon>
        <taxon>Gemmataceae</taxon>
        <taxon>Gemmata</taxon>
    </lineage>
</organism>
<dbReference type="Pfam" id="PF03237">
    <property type="entry name" value="Terminase_6N"/>
    <property type="match status" value="1"/>
</dbReference>
<sequence length="281" mass="30621">MNLRSEVARLRKIAASRRVNPLATATLTALKADPAAIMKGADPWQAALLRSHWAQCLLLASRQVGKSETSAAAALHTVLARAGALVLITAPSQRQAIECFRKAAERYERLGRPVPGKVNATFMELANGSRLLAVPGSEKTIRGFSAVSLLVVDEAARVPDALMAGVRPMLAVSGGRLLACTTAFGKRGWFYDAYSGSEPWYRLRITADKCPRITSAFLESERKALGERHWKQEYFCSFEDAEGAVFDTDDILAAGSDEAPFFEPARPRGKDLPHADFPLTY</sequence>
<dbReference type="InterPro" id="IPR027417">
    <property type="entry name" value="P-loop_NTPase"/>
</dbReference>
<dbReference type="Proteomes" id="UP000676565">
    <property type="component" value="Unassembled WGS sequence"/>
</dbReference>
<dbReference type="Gene3D" id="3.40.50.300">
    <property type="entry name" value="P-loop containing nucleotide triphosphate hydrolases"/>
    <property type="match status" value="1"/>
</dbReference>
<evidence type="ECO:0000313" key="2">
    <source>
        <dbReference type="Proteomes" id="UP000676565"/>
    </source>
</evidence>
<accession>A0ABS5BVN2</accession>
<comment type="caution">
    <text evidence="1">The sequence shown here is derived from an EMBL/GenBank/DDBJ whole genome shotgun (WGS) entry which is preliminary data.</text>
</comment>
<protein>
    <submittedName>
        <fullName evidence="1">Terminase family protein</fullName>
    </submittedName>
</protein>
<reference evidence="1 2" key="1">
    <citation type="submission" date="2021-04" db="EMBL/GenBank/DDBJ databases">
        <authorList>
            <person name="Ivanova A."/>
        </authorList>
    </citation>
    <scope>NUCLEOTIDE SEQUENCE [LARGE SCALE GENOMIC DNA]</scope>
    <source>
        <strain evidence="1 2">G18</strain>
    </source>
</reference>
<gene>
    <name evidence="1" type="ORF">J8F10_20970</name>
</gene>